<dbReference type="GO" id="GO:0046677">
    <property type="term" value="P:response to antibiotic"/>
    <property type="evidence" value="ECO:0007669"/>
    <property type="project" value="UniProtKB-KW"/>
</dbReference>
<dbReference type="SMART" id="SM00382">
    <property type="entry name" value="AAA"/>
    <property type="match status" value="1"/>
</dbReference>
<dbReference type="InterPro" id="IPR017871">
    <property type="entry name" value="ABC_transporter-like_CS"/>
</dbReference>
<dbReference type="InterPro" id="IPR050763">
    <property type="entry name" value="ABC_transporter_ATP-binding"/>
</dbReference>
<reference evidence="11 12" key="1">
    <citation type="submission" date="2020-01" db="EMBL/GenBank/DDBJ databases">
        <title>Investigation of new actinobacteria for the biodesulphurisation of diesel fuel.</title>
        <authorList>
            <person name="Athi Narayanan S.M."/>
        </authorList>
    </citation>
    <scope>NUCLEOTIDE SEQUENCE [LARGE SCALE GENOMIC DNA]</scope>
    <source>
        <strain evidence="11 12">213E</strain>
    </source>
</reference>
<keyword evidence="7" id="KW-0472">Membrane</keyword>
<dbReference type="RefSeq" id="WP_020793723.1">
    <property type="nucleotide sequence ID" value="NZ_JAADZU010000113.1"/>
</dbReference>
<evidence type="ECO:0000256" key="8">
    <source>
        <dbReference type="ARBA" id="ARBA00023251"/>
    </source>
</evidence>
<keyword evidence="6" id="KW-1278">Translocase</keyword>
<dbReference type="Gene3D" id="3.40.50.300">
    <property type="entry name" value="P-loop containing nucleotide triphosphate hydrolases"/>
    <property type="match status" value="1"/>
</dbReference>
<dbReference type="GO" id="GO:1900753">
    <property type="term" value="P:doxorubicin transport"/>
    <property type="evidence" value="ECO:0007669"/>
    <property type="project" value="InterPro"/>
</dbReference>
<proteinExistence type="inferred from homology"/>
<evidence type="ECO:0000256" key="5">
    <source>
        <dbReference type="ARBA" id="ARBA00022840"/>
    </source>
</evidence>
<keyword evidence="8" id="KW-0046">Antibiotic resistance</keyword>
<dbReference type="NCBIfam" id="TIGR01188">
    <property type="entry name" value="drrA"/>
    <property type="match status" value="1"/>
</dbReference>
<sequence>MLPDIAIRAEHLRKTFGDVVAVDDVSLTVPTGTVLGVLGPNGAGKTTTVRMLATLIRPDSGSATVFGRDIVSDATAVRSQISLTGQYASVDEDLTASENLELFARLLGYRGRAAKKRAAELIEQFDLTAAANRPVSGFSGGMRRRVDLAASMIRKPALLFLDEPTTGLDPTTRQEVWTAVRELVAGGSTVLLTTQYLEEADQLSDSLVVIDSGRVVASGDADTLKDRVGQRSLEIALFDAVRLTEATDILRRVLDGPITTTPENGRLLAAISDPTLSARAVVALEEVGIPVAEIAVRRPSLDDVFFAITAGDSPGSTTPAPADSEEDAA</sequence>
<evidence type="ECO:0000256" key="4">
    <source>
        <dbReference type="ARBA" id="ARBA00022741"/>
    </source>
</evidence>
<evidence type="ECO:0000256" key="6">
    <source>
        <dbReference type="ARBA" id="ARBA00022967"/>
    </source>
</evidence>
<feature type="domain" description="ABC transporter" evidence="10">
    <location>
        <begin position="7"/>
        <end position="237"/>
    </location>
</feature>
<dbReference type="EMBL" id="JAADZU010000113">
    <property type="protein sequence ID" value="NDK92323.1"/>
    <property type="molecule type" value="Genomic_DNA"/>
</dbReference>
<dbReference type="AlphaFoldDB" id="A0A7K3LVM0"/>
<dbReference type="GO" id="GO:0016887">
    <property type="term" value="F:ATP hydrolysis activity"/>
    <property type="evidence" value="ECO:0007669"/>
    <property type="project" value="InterPro"/>
</dbReference>
<dbReference type="InterPro" id="IPR027417">
    <property type="entry name" value="P-loop_NTPase"/>
</dbReference>
<dbReference type="Proteomes" id="UP000466307">
    <property type="component" value="Unassembled WGS sequence"/>
</dbReference>
<dbReference type="SUPFAM" id="SSF52540">
    <property type="entry name" value="P-loop containing nucleoside triphosphate hydrolases"/>
    <property type="match status" value="1"/>
</dbReference>
<comment type="caution">
    <text evidence="11">The sequence shown here is derived from an EMBL/GenBank/DDBJ whole genome shotgun (WGS) entry which is preliminary data.</text>
</comment>
<evidence type="ECO:0000313" key="11">
    <source>
        <dbReference type="EMBL" id="NDK92323.1"/>
    </source>
</evidence>
<dbReference type="PANTHER" id="PTHR42711:SF19">
    <property type="entry name" value="DOXORUBICIN RESISTANCE ATP-BINDING PROTEIN DRRA"/>
    <property type="match status" value="1"/>
</dbReference>
<name>A0A7K3LVM0_9ACTN</name>
<dbReference type="InterPro" id="IPR005894">
    <property type="entry name" value="DrrA"/>
</dbReference>
<evidence type="ECO:0000256" key="1">
    <source>
        <dbReference type="ARBA" id="ARBA00004413"/>
    </source>
</evidence>
<accession>A0A7K3LVM0</accession>
<protein>
    <submittedName>
        <fullName evidence="11">ATP-binding cassette domain-containing protein</fullName>
    </submittedName>
</protein>
<dbReference type="GO" id="GO:0043215">
    <property type="term" value="P:daunorubicin transport"/>
    <property type="evidence" value="ECO:0007669"/>
    <property type="project" value="InterPro"/>
</dbReference>
<keyword evidence="3" id="KW-1003">Cell membrane</keyword>
<evidence type="ECO:0000313" key="12">
    <source>
        <dbReference type="Proteomes" id="UP000466307"/>
    </source>
</evidence>
<dbReference type="GO" id="GO:0005524">
    <property type="term" value="F:ATP binding"/>
    <property type="evidence" value="ECO:0007669"/>
    <property type="project" value="UniProtKB-KW"/>
</dbReference>
<dbReference type="FunFam" id="3.40.50.300:FF:000589">
    <property type="entry name" value="ABC transporter, ATP-binding subunit"/>
    <property type="match status" value="1"/>
</dbReference>
<dbReference type="PROSITE" id="PS50893">
    <property type="entry name" value="ABC_TRANSPORTER_2"/>
    <property type="match status" value="1"/>
</dbReference>
<keyword evidence="2" id="KW-0813">Transport</keyword>
<comment type="similarity">
    <text evidence="9">Belongs to the ABC transporter superfamily. Drug exporter-1 (DrugE1) (TC 3.A.1.105) family.</text>
</comment>
<evidence type="ECO:0000256" key="7">
    <source>
        <dbReference type="ARBA" id="ARBA00023136"/>
    </source>
</evidence>
<keyword evidence="4" id="KW-0547">Nucleotide-binding</keyword>
<gene>
    <name evidence="11" type="ORF">GYA93_22585</name>
</gene>
<evidence type="ECO:0000259" key="10">
    <source>
        <dbReference type="PROSITE" id="PS50893"/>
    </source>
</evidence>
<dbReference type="PROSITE" id="PS00211">
    <property type="entry name" value="ABC_TRANSPORTER_1"/>
    <property type="match status" value="1"/>
</dbReference>
<evidence type="ECO:0000256" key="9">
    <source>
        <dbReference type="ARBA" id="ARBA00049985"/>
    </source>
</evidence>
<dbReference type="InterPro" id="IPR003439">
    <property type="entry name" value="ABC_transporter-like_ATP-bd"/>
</dbReference>
<dbReference type="PANTHER" id="PTHR42711">
    <property type="entry name" value="ABC TRANSPORTER ATP-BINDING PROTEIN"/>
    <property type="match status" value="1"/>
</dbReference>
<evidence type="ECO:0000256" key="3">
    <source>
        <dbReference type="ARBA" id="ARBA00022475"/>
    </source>
</evidence>
<dbReference type="GO" id="GO:0005886">
    <property type="term" value="C:plasma membrane"/>
    <property type="evidence" value="ECO:0007669"/>
    <property type="project" value="UniProtKB-SubCell"/>
</dbReference>
<keyword evidence="5 11" id="KW-0067">ATP-binding</keyword>
<dbReference type="GO" id="GO:0055085">
    <property type="term" value="P:transmembrane transport"/>
    <property type="evidence" value="ECO:0007669"/>
    <property type="project" value="UniProtKB-ARBA"/>
</dbReference>
<dbReference type="InterPro" id="IPR003593">
    <property type="entry name" value="AAA+_ATPase"/>
</dbReference>
<keyword evidence="12" id="KW-1185">Reference proteome</keyword>
<organism evidence="11 12">
    <name type="scientific">Gordonia desulfuricans</name>
    <dbReference type="NCBI Taxonomy" id="89051"/>
    <lineage>
        <taxon>Bacteria</taxon>
        <taxon>Bacillati</taxon>
        <taxon>Actinomycetota</taxon>
        <taxon>Actinomycetes</taxon>
        <taxon>Mycobacteriales</taxon>
        <taxon>Gordoniaceae</taxon>
        <taxon>Gordonia</taxon>
    </lineage>
</organism>
<dbReference type="Pfam" id="PF00005">
    <property type="entry name" value="ABC_tran"/>
    <property type="match status" value="1"/>
</dbReference>
<comment type="subcellular location">
    <subcellularLocation>
        <location evidence="1">Cell membrane</location>
        <topology evidence="1">Peripheral membrane protein</topology>
        <orientation evidence="1">Cytoplasmic side</orientation>
    </subcellularLocation>
</comment>
<evidence type="ECO:0000256" key="2">
    <source>
        <dbReference type="ARBA" id="ARBA00022448"/>
    </source>
</evidence>